<dbReference type="Gene3D" id="3.40.366.10">
    <property type="entry name" value="Malonyl-Coenzyme A Acyl Carrier Protein, domain 2"/>
    <property type="match status" value="1"/>
</dbReference>
<dbReference type="OrthoDB" id="541883at2759"/>
<dbReference type="PANTHER" id="PTHR42681:SF1">
    <property type="entry name" value="MALONYL-COA-ACYL CARRIER PROTEIN TRANSACYLASE, MITOCHONDRIAL"/>
    <property type="match status" value="1"/>
</dbReference>
<keyword evidence="3" id="KW-0012">Acyltransferase</keyword>
<comment type="catalytic activity">
    <reaction evidence="4">
        <text>holo-[ACP] + malonyl-CoA = malonyl-[ACP] + CoA</text>
        <dbReference type="Rhea" id="RHEA:41792"/>
        <dbReference type="Rhea" id="RHEA-COMP:9623"/>
        <dbReference type="Rhea" id="RHEA-COMP:9685"/>
        <dbReference type="ChEBI" id="CHEBI:57287"/>
        <dbReference type="ChEBI" id="CHEBI:57384"/>
        <dbReference type="ChEBI" id="CHEBI:64479"/>
        <dbReference type="ChEBI" id="CHEBI:78449"/>
        <dbReference type="EC" id="2.3.1.39"/>
    </reaction>
</comment>
<evidence type="ECO:0000313" key="6">
    <source>
        <dbReference type="EMBL" id="CDK29480.1"/>
    </source>
</evidence>
<reference evidence="6" key="1">
    <citation type="submission" date="2013-12" db="EMBL/GenBank/DDBJ databases">
        <authorList>
            <person name="Genoscope - CEA"/>
        </authorList>
    </citation>
    <scope>NUCLEOTIDE SEQUENCE</scope>
    <source>
        <strain evidence="6">CBS 1993</strain>
    </source>
</reference>
<dbReference type="GO" id="GO:0004314">
    <property type="term" value="F:[acyl-carrier-protein] S-malonyltransferase activity"/>
    <property type="evidence" value="ECO:0007669"/>
    <property type="project" value="UniProtKB-EC"/>
</dbReference>
<dbReference type="STRING" id="1382522.W6MXU2"/>
<accession>W6MXU2</accession>
<dbReference type="RefSeq" id="XP_022461465.1">
    <property type="nucleotide sequence ID" value="XM_022600666.1"/>
</dbReference>
<name>W6MXU2_9ASCO</name>
<dbReference type="PANTHER" id="PTHR42681">
    <property type="entry name" value="MALONYL-COA-ACYL CARRIER PROTEIN TRANSACYLASE, MITOCHONDRIAL"/>
    <property type="match status" value="1"/>
</dbReference>
<dbReference type="InterPro" id="IPR014043">
    <property type="entry name" value="Acyl_transferase_dom"/>
</dbReference>
<organism evidence="6 7">
    <name type="scientific">Kuraishia capsulata CBS 1993</name>
    <dbReference type="NCBI Taxonomy" id="1382522"/>
    <lineage>
        <taxon>Eukaryota</taxon>
        <taxon>Fungi</taxon>
        <taxon>Dikarya</taxon>
        <taxon>Ascomycota</taxon>
        <taxon>Saccharomycotina</taxon>
        <taxon>Pichiomycetes</taxon>
        <taxon>Pichiales</taxon>
        <taxon>Pichiaceae</taxon>
        <taxon>Kuraishia</taxon>
    </lineage>
</organism>
<keyword evidence="7" id="KW-1185">Reference proteome</keyword>
<dbReference type="SMART" id="SM00827">
    <property type="entry name" value="PKS_AT"/>
    <property type="match status" value="1"/>
</dbReference>
<dbReference type="EC" id="2.3.1.39" evidence="1"/>
<reference evidence="6" key="2">
    <citation type="submission" date="2014-02" db="EMBL/GenBank/DDBJ databases">
        <title>Complete DNA sequence of /Kuraishia capsulata/ illustrates novel genomic features among budding yeasts (/Saccharomycotina/).</title>
        <authorList>
            <person name="Morales L."/>
            <person name="Noel B."/>
            <person name="Porcel B."/>
            <person name="Marcet-Houben M."/>
            <person name="Hullo M-F."/>
            <person name="Sacerdot C."/>
            <person name="Tekaia F."/>
            <person name="Leh-Louis V."/>
            <person name="Despons L."/>
            <person name="Khanna V."/>
            <person name="Aury J-M."/>
            <person name="Barbe V."/>
            <person name="Couloux A."/>
            <person name="Labadie K."/>
            <person name="Pelletier E."/>
            <person name="Souciet J-L."/>
            <person name="Boekhout T."/>
            <person name="Gabaldon T."/>
            <person name="Wincker P."/>
            <person name="Dujon B."/>
        </authorList>
    </citation>
    <scope>NUCLEOTIDE SEQUENCE</scope>
    <source>
        <strain evidence="6">CBS 1993</strain>
    </source>
</reference>
<dbReference type="GO" id="GO:0006633">
    <property type="term" value="P:fatty acid biosynthetic process"/>
    <property type="evidence" value="ECO:0007669"/>
    <property type="project" value="TreeGrafter"/>
</dbReference>
<dbReference type="AlphaFoldDB" id="W6MXU2"/>
<dbReference type="GeneID" id="34522853"/>
<evidence type="ECO:0000256" key="2">
    <source>
        <dbReference type="ARBA" id="ARBA00022679"/>
    </source>
</evidence>
<feature type="domain" description="Malonyl-CoA:ACP transacylase (MAT)" evidence="5">
    <location>
        <begin position="31"/>
        <end position="354"/>
    </location>
</feature>
<dbReference type="SUPFAM" id="SSF52151">
    <property type="entry name" value="FabD/lysophospholipase-like"/>
    <property type="match status" value="1"/>
</dbReference>
<protein>
    <recommendedName>
        <fullName evidence="1">[acyl-carrier-protein] S-malonyltransferase</fullName>
        <ecNumber evidence="1">2.3.1.39</ecNumber>
    </recommendedName>
</protein>
<dbReference type="EMBL" id="HG793130">
    <property type="protein sequence ID" value="CDK29480.1"/>
    <property type="molecule type" value="Genomic_DNA"/>
</dbReference>
<sequence length="396" mass="44203">MFNALSAPKMIGRLIHKRLKSSLSRPTTVLVFPGQGVFSVEHLDFLSKRVHVEGVEELLEEADDALGFTISRFVRDPKANLGGYIESPIQKTSIQQPLLLLTTKLLAKVIREEHGVDMFNDPVVKPHYLLGHSLGEIIALVMQDVIDFRDGIKFCSQRGMLMEKCVASYYQVGDPQRVSEDQFKMFALVFPSQIFDHVLKFLRNQDQISLSNINNFQQIVISGLESSCLVVVSRLKEHLAELKLKARIRAIDLDVKVPFHNDILSPVKGGLDQMLQAYIGAPILGNKIGYKPGEMKFPVVSNLDGCIQTYAEDQIRNIIDVTSRPVNFLKCLQTIQELSEEVKYINFGSVTSGIISKFVSDKRSGVHAGSCTNIALDTEEGLKTIRKTIQNASQST</sequence>
<evidence type="ECO:0000259" key="5">
    <source>
        <dbReference type="SMART" id="SM00827"/>
    </source>
</evidence>
<dbReference type="Gene3D" id="3.30.70.250">
    <property type="entry name" value="Malonyl-CoA ACP transacylase, ACP-binding"/>
    <property type="match status" value="1"/>
</dbReference>
<keyword evidence="2" id="KW-0808">Transferase</keyword>
<evidence type="ECO:0000256" key="4">
    <source>
        <dbReference type="ARBA" id="ARBA00048462"/>
    </source>
</evidence>
<dbReference type="InterPro" id="IPR001227">
    <property type="entry name" value="Ac_transferase_dom_sf"/>
</dbReference>
<dbReference type="InterPro" id="IPR016035">
    <property type="entry name" value="Acyl_Trfase/lysoPLipase"/>
</dbReference>
<proteinExistence type="predicted"/>
<gene>
    <name evidence="6" type="ORF">KUCA_T00005468001</name>
</gene>
<evidence type="ECO:0000256" key="1">
    <source>
        <dbReference type="ARBA" id="ARBA00013258"/>
    </source>
</evidence>
<dbReference type="HOGENOM" id="CLU_030558_0_1_1"/>
<evidence type="ECO:0000256" key="3">
    <source>
        <dbReference type="ARBA" id="ARBA00023315"/>
    </source>
</evidence>
<dbReference type="GO" id="GO:0005739">
    <property type="term" value="C:mitochondrion"/>
    <property type="evidence" value="ECO:0007669"/>
    <property type="project" value="TreeGrafter"/>
</dbReference>
<evidence type="ECO:0000313" key="7">
    <source>
        <dbReference type="Proteomes" id="UP000019384"/>
    </source>
</evidence>
<dbReference type="InterPro" id="IPR050858">
    <property type="entry name" value="Mal-CoA-ACP_Trans/PKS_FabD"/>
</dbReference>
<dbReference type="Proteomes" id="UP000019384">
    <property type="component" value="Unassembled WGS sequence"/>
</dbReference>